<dbReference type="InterPro" id="IPR045247">
    <property type="entry name" value="Oye-like"/>
</dbReference>
<dbReference type="OrthoDB" id="276546at2759"/>
<proteinExistence type="predicted"/>
<dbReference type="AlphaFoldDB" id="A0A6A5VMU6"/>
<evidence type="ECO:0000259" key="1">
    <source>
        <dbReference type="Pfam" id="PF00724"/>
    </source>
</evidence>
<dbReference type="InterPro" id="IPR013785">
    <property type="entry name" value="Aldolase_TIM"/>
</dbReference>
<dbReference type="Proteomes" id="UP000800036">
    <property type="component" value="Unassembled WGS sequence"/>
</dbReference>
<reference evidence="2" key="1">
    <citation type="journal article" date="2020" name="Stud. Mycol.">
        <title>101 Dothideomycetes genomes: a test case for predicting lifestyles and emergence of pathogens.</title>
        <authorList>
            <person name="Haridas S."/>
            <person name="Albert R."/>
            <person name="Binder M."/>
            <person name="Bloem J."/>
            <person name="Labutti K."/>
            <person name="Salamov A."/>
            <person name="Andreopoulos B."/>
            <person name="Baker S."/>
            <person name="Barry K."/>
            <person name="Bills G."/>
            <person name="Bluhm B."/>
            <person name="Cannon C."/>
            <person name="Castanera R."/>
            <person name="Culley D."/>
            <person name="Daum C."/>
            <person name="Ezra D."/>
            <person name="Gonzalez J."/>
            <person name="Henrissat B."/>
            <person name="Kuo A."/>
            <person name="Liang C."/>
            <person name="Lipzen A."/>
            <person name="Lutzoni F."/>
            <person name="Magnuson J."/>
            <person name="Mondo S."/>
            <person name="Nolan M."/>
            <person name="Ohm R."/>
            <person name="Pangilinan J."/>
            <person name="Park H.-J."/>
            <person name="Ramirez L."/>
            <person name="Alfaro M."/>
            <person name="Sun H."/>
            <person name="Tritt A."/>
            <person name="Yoshinaga Y."/>
            <person name="Zwiers L.-H."/>
            <person name="Turgeon B."/>
            <person name="Goodwin S."/>
            <person name="Spatafora J."/>
            <person name="Crous P."/>
            <person name="Grigoriev I."/>
        </authorList>
    </citation>
    <scope>NUCLEOTIDE SEQUENCE</scope>
    <source>
        <strain evidence="2">CBS 107.79</strain>
    </source>
</reference>
<protein>
    <submittedName>
        <fullName evidence="2">FMN-linked oxidoreductase</fullName>
    </submittedName>
</protein>
<dbReference type="InterPro" id="IPR001155">
    <property type="entry name" value="OxRdtase_FMN_N"/>
</dbReference>
<dbReference type="PANTHER" id="PTHR22893">
    <property type="entry name" value="NADH OXIDOREDUCTASE-RELATED"/>
    <property type="match status" value="1"/>
</dbReference>
<dbReference type="PANTHER" id="PTHR22893:SF91">
    <property type="entry name" value="NADPH DEHYDROGENASE 2-RELATED"/>
    <property type="match status" value="1"/>
</dbReference>
<gene>
    <name evidence="2" type="ORF">BU23DRAFT_578662</name>
</gene>
<dbReference type="EMBL" id="ML976667">
    <property type="protein sequence ID" value="KAF1976296.1"/>
    <property type="molecule type" value="Genomic_DNA"/>
</dbReference>
<dbReference type="SUPFAM" id="SSF51395">
    <property type="entry name" value="FMN-linked oxidoreductases"/>
    <property type="match status" value="1"/>
</dbReference>
<feature type="domain" description="NADH:flavin oxidoreductase/NADH oxidase N-terminal" evidence="1">
    <location>
        <begin position="9"/>
        <end position="359"/>
    </location>
</feature>
<dbReference type="Gene3D" id="3.20.20.70">
    <property type="entry name" value="Aldolase class I"/>
    <property type="match status" value="1"/>
</dbReference>
<sequence length="390" mass="43894">MSSRKISPLLQPCTLGASIPLRNRICMGAMTRNRCIDNNKPTEASVRHYADRARDGAGLIVAEGIFIYFHGTDYLHAPVMFKEEHAHAWQKVTHAVHHEGGKIFFQAWHAGRAQNENMPMLQDNNYPVLAPSKITAAGGKYRPHLGKPGHTSHITEIIDVNEIFEQYRNSVSLAKKAGFDGVEILAQGGYLLHNFLLSRTNQRTDKYGGSVENCCRFVLEIVDAIVEVWGSTAVGIKICPCDNMFDTAVPYEEVTETYSYLVPKLVDRKLAYINLSRRGCDTGPSQYPVDTFVNTRPAGTELPPGYEPLDDQTSLMVNQEYTVAEAERLLQAEKIDLVCFGRPFIYNPDLVTRIRRKIPFATNDRGTQVSYGPYEDPNENYNDWPYAARE</sequence>
<organism evidence="2 3">
    <name type="scientific">Bimuria novae-zelandiae CBS 107.79</name>
    <dbReference type="NCBI Taxonomy" id="1447943"/>
    <lineage>
        <taxon>Eukaryota</taxon>
        <taxon>Fungi</taxon>
        <taxon>Dikarya</taxon>
        <taxon>Ascomycota</taxon>
        <taxon>Pezizomycotina</taxon>
        <taxon>Dothideomycetes</taxon>
        <taxon>Pleosporomycetidae</taxon>
        <taxon>Pleosporales</taxon>
        <taxon>Massarineae</taxon>
        <taxon>Didymosphaeriaceae</taxon>
        <taxon>Bimuria</taxon>
    </lineage>
</organism>
<dbReference type="Pfam" id="PF00724">
    <property type="entry name" value="Oxidored_FMN"/>
    <property type="match status" value="1"/>
</dbReference>
<accession>A0A6A5VMU6</accession>
<evidence type="ECO:0000313" key="3">
    <source>
        <dbReference type="Proteomes" id="UP000800036"/>
    </source>
</evidence>
<name>A0A6A5VMU6_9PLEO</name>
<dbReference type="GO" id="GO:0016491">
    <property type="term" value="F:oxidoreductase activity"/>
    <property type="evidence" value="ECO:0007669"/>
    <property type="project" value="InterPro"/>
</dbReference>
<evidence type="ECO:0000313" key="2">
    <source>
        <dbReference type="EMBL" id="KAF1976296.1"/>
    </source>
</evidence>
<keyword evidence="3" id="KW-1185">Reference proteome</keyword>
<dbReference type="GO" id="GO:0010181">
    <property type="term" value="F:FMN binding"/>
    <property type="evidence" value="ECO:0007669"/>
    <property type="project" value="InterPro"/>
</dbReference>